<feature type="region of interest" description="Disordered" evidence="1">
    <location>
        <begin position="111"/>
        <end position="287"/>
    </location>
</feature>
<reference evidence="2" key="1">
    <citation type="submission" date="2023-11" db="EMBL/GenBank/DDBJ databases">
        <authorList>
            <person name="Alioto T."/>
            <person name="Alioto T."/>
            <person name="Gomez Garrido J."/>
        </authorList>
    </citation>
    <scope>NUCLEOTIDE SEQUENCE</scope>
</reference>
<organism evidence="2 3">
    <name type="scientific">Lecanosticta acicola</name>
    <dbReference type="NCBI Taxonomy" id="111012"/>
    <lineage>
        <taxon>Eukaryota</taxon>
        <taxon>Fungi</taxon>
        <taxon>Dikarya</taxon>
        <taxon>Ascomycota</taxon>
        <taxon>Pezizomycotina</taxon>
        <taxon>Dothideomycetes</taxon>
        <taxon>Dothideomycetidae</taxon>
        <taxon>Mycosphaerellales</taxon>
        <taxon>Mycosphaerellaceae</taxon>
        <taxon>Lecanosticta</taxon>
    </lineage>
</organism>
<feature type="compositionally biased region" description="Basic and acidic residues" evidence="1">
    <location>
        <begin position="234"/>
        <end position="244"/>
    </location>
</feature>
<name>A0AAI8Z5E2_9PEZI</name>
<accession>A0AAI8Z5E2</accession>
<feature type="region of interest" description="Disordered" evidence="1">
    <location>
        <begin position="1"/>
        <end position="20"/>
    </location>
</feature>
<evidence type="ECO:0000256" key="1">
    <source>
        <dbReference type="SAM" id="MobiDB-lite"/>
    </source>
</evidence>
<feature type="compositionally biased region" description="Basic and acidic residues" evidence="1">
    <location>
        <begin position="272"/>
        <end position="286"/>
    </location>
</feature>
<comment type="caution">
    <text evidence="2">The sequence shown here is derived from an EMBL/GenBank/DDBJ whole genome shotgun (WGS) entry which is preliminary data.</text>
</comment>
<evidence type="ECO:0000313" key="3">
    <source>
        <dbReference type="Proteomes" id="UP001296104"/>
    </source>
</evidence>
<feature type="region of interest" description="Disordered" evidence="1">
    <location>
        <begin position="379"/>
        <end position="402"/>
    </location>
</feature>
<dbReference type="Proteomes" id="UP001296104">
    <property type="component" value="Unassembled WGS sequence"/>
</dbReference>
<feature type="compositionally biased region" description="Basic and acidic residues" evidence="1">
    <location>
        <begin position="111"/>
        <end position="127"/>
    </location>
</feature>
<evidence type="ECO:0000313" key="2">
    <source>
        <dbReference type="EMBL" id="CAK4032696.1"/>
    </source>
</evidence>
<proteinExistence type="predicted"/>
<keyword evidence="3" id="KW-1185">Reference proteome</keyword>
<sequence>MPGKPTTHSGDKLDPDPLNRLNNYHQALKLPNHSIKTTPVQKLRVSLEFSQQAKKRIVEKNPGMSQVLQDLESGKLVLPEKKQSTKRMLGQRAMWVMETCFPELKRHFGKDNVRQDDARQDNTEHSHTKPSRSARRKGERDARRDVRNGNEESIRKRPIGEAEEDTQEGFEAHTSSQGARHTTRDALSGSNSTRGIKELASPRPSASNRDTLGVRRRSATYDEDDEEDNLPRSADSRRTTHSGRDQNSNNETAVLGPHTDRDATYTRRRSRHDSPDLRENEHDPRSRQLLLRSLDSFDDEGGQYQHQTNRYLEGQISREVPPLRIASAGEERERVRSRRQSIELWGEAEIDQLDREFDNDAGYDRYTPISSDTRLEIAAPAAQKRHRSVTPDQLPRKAARYQ</sequence>
<dbReference type="EMBL" id="CAVMBE010000068">
    <property type="protein sequence ID" value="CAK4032696.1"/>
    <property type="molecule type" value="Genomic_DNA"/>
</dbReference>
<feature type="compositionally biased region" description="Basic and acidic residues" evidence="1">
    <location>
        <begin position="136"/>
        <end position="160"/>
    </location>
</feature>
<dbReference type="AlphaFoldDB" id="A0AAI8Z5E2"/>
<protein>
    <submittedName>
        <fullName evidence="2">Uncharacterized protein</fullName>
    </submittedName>
</protein>
<gene>
    <name evidence="2" type="ORF">LECACI_7A007854</name>
</gene>